<dbReference type="GO" id="GO:0015074">
    <property type="term" value="P:DNA integration"/>
    <property type="evidence" value="ECO:0007669"/>
    <property type="project" value="InterPro"/>
</dbReference>
<protein>
    <recommendedName>
        <fullName evidence="1">Integrase catalytic domain-containing protein</fullName>
    </recommendedName>
</protein>
<evidence type="ECO:0000313" key="2">
    <source>
        <dbReference type="EMBL" id="KAJ8704686.1"/>
    </source>
</evidence>
<dbReference type="Proteomes" id="UP001231518">
    <property type="component" value="Chromosome 29"/>
</dbReference>
<comment type="caution">
    <text evidence="2">The sequence shown here is derived from an EMBL/GenBank/DDBJ whole genome shotgun (WGS) entry which is preliminary data.</text>
</comment>
<dbReference type="PROSITE" id="PS50994">
    <property type="entry name" value="INTEGRASE"/>
    <property type="match status" value="1"/>
</dbReference>
<keyword evidence="3" id="KW-1185">Reference proteome</keyword>
<evidence type="ECO:0000313" key="3">
    <source>
        <dbReference type="Proteomes" id="UP001231518"/>
    </source>
</evidence>
<accession>A0AAD7Y6X6</accession>
<dbReference type="InterPro" id="IPR036397">
    <property type="entry name" value="RNaseH_sf"/>
</dbReference>
<gene>
    <name evidence="2" type="ORF">PYW07_011874</name>
</gene>
<sequence>MRSITALDTIKVLKEIFSRLGFPATITCDNGNQFTSDLFRNFCKECGIVVNNTIPYWPQMNGEVERQNRDVLKRLKISQAENKDWKEDILNYLMMYNSTPHSVTGTSPSELFFKRRFRDKVPFAPDVENKLIDSDVRDRDMLMKEKGKEYGDRKRRATDSNLEIGEKVILKNITKDNKLTPNYNPTSHTVTGVTDGDIHVRNDETGKEYRRNIVHLKKINDSWQVVDNDNKDTGSLNNED</sequence>
<dbReference type="PANTHER" id="PTHR37984">
    <property type="entry name" value="PROTEIN CBG26694"/>
    <property type="match status" value="1"/>
</dbReference>
<dbReference type="EMBL" id="JARGEI010000031">
    <property type="protein sequence ID" value="KAJ8704686.1"/>
    <property type="molecule type" value="Genomic_DNA"/>
</dbReference>
<dbReference type="InterPro" id="IPR050951">
    <property type="entry name" value="Retrovirus_Pol_polyprotein"/>
</dbReference>
<dbReference type="GO" id="GO:0003676">
    <property type="term" value="F:nucleic acid binding"/>
    <property type="evidence" value="ECO:0007669"/>
    <property type="project" value="InterPro"/>
</dbReference>
<dbReference type="AlphaFoldDB" id="A0AAD7Y6X6"/>
<dbReference type="Pfam" id="PF00665">
    <property type="entry name" value="rve"/>
    <property type="match status" value="1"/>
</dbReference>
<dbReference type="SUPFAM" id="SSF53098">
    <property type="entry name" value="Ribonuclease H-like"/>
    <property type="match status" value="1"/>
</dbReference>
<organism evidence="2 3">
    <name type="scientific">Mythimna separata</name>
    <name type="common">Oriental armyworm</name>
    <name type="synonym">Pseudaletia separata</name>
    <dbReference type="NCBI Taxonomy" id="271217"/>
    <lineage>
        <taxon>Eukaryota</taxon>
        <taxon>Metazoa</taxon>
        <taxon>Ecdysozoa</taxon>
        <taxon>Arthropoda</taxon>
        <taxon>Hexapoda</taxon>
        <taxon>Insecta</taxon>
        <taxon>Pterygota</taxon>
        <taxon>Neoptera</taxon>
        <taxon>Endopterygota</taxon>
        <taxon>Lepidoptera</taxon>
        <taxon>Glossata</taxon>
        <taxon>Ditrysia</taxon>
        <taxon>Noctuoidea</taxon>
        <taxon>Noctuidae</taxon>
        <taxon>Noctuinae</taxon>
        <taxon>Hadenini</taxon>
        <taxon>Mythimna</taxon>
    </lineage>
</organism>
<proteinExistence type="predicted"/>
<dbReference type="InterPro" id="IPR012337">
    <property type="entry name" value="RNaseH-like_sf"/>
</dbReference>
<dbReference type="InterPro" id="IPR001584">
    <property type="entry name" value="Integrase_cat-core"/>
</dbReference>
<dbReference type="Gene3D" id="3.30.420.10">
    <property type="entry name" value="Ribonuclease H-like superfamily/Ribonuclease H"/>
    <property type="match status" value="1"/>
</dbReference>
<reference evidence="2" key="1">
    <citation type="submission" date="2023-03" db="EMBL/GenBank/DDBJ databases">
        <title>Chromosome-level genomes of two armyworms, Mythimna separata and Mythimna loreyi, provide insights into the biosynthesis and reception of sex pheromones.</title>
        <authorList>
            <person name="Zhao H."/>
        </authorList>
    </citation>
    <scope>NUCLEOTIDE SEQUENCE</scope>
    <source>
        <strain evidence="2">BeijingLab</strain>
        <tissue evidence="2">Pupa</tissue>
    </source>
</reference>
<feature type="domain" description="Integrase catalytic" evidence="1">
    <location>
        <begin position="1"/>
        <end position="116"/>
    </location>
</feature>
<dbReference type="PANTHER" id="PTHR37984:SF11">
    <property type="entry name" value="INTEGRASE CATALYTIC DOMAIN-CONTAINING PROTEIN"/>
    <property type="match status" value="1"/>
</dbReference>
<name>A0AAD7Y6X6_MYTSE</name>
<evidence type="ECO:0000259" key="1">
    <source>
        <dbReference type="PROSITE" id="PS50994"/>
    </source>
</evidence>